<dbReference type="AlphaFoldDB" id="Q2GUG6"/>
<dbReference type="PANTHER" id="PTHR21310">
    <property type="entry name" value="AMINOGLYCOSIDE PHOSPHOTRANSFERASE-RELATED-RELATED"/>
    <property type="match status" value="1"/>
</dbReference>
<dbReference type="InterPro" id="IPR051678">
    <property type="entry name" value="AGP_Transferase"/>
</dbReference>
<sequence length="286" mass="33023">MALRPAIPYTAPESVLPAPLPSTEEILKAELISKRRAAVALVGEFFIVKYGPRVQLQEGENMLLVQQCTNVPVPTVYTLYHDEETNWNFIVMEDIPGRSLSSAWKDMNASQKTAAALQLRRNMDELRRMPSPGYYGGIWRQKSWDFTFMASLLGLPIEDEAIIGPQETEEQWADAMWGCLDVRMKTPAREKLPVFRKLYQALFKGHASVSTHADFRPGNMILRNDDKGVVIIDWECAGWYPTFWEYCRAMTWLNYSSDWWEYIPSILDQYVGELGWMMWHDYSSAM</sequence>
<dbReference type="RefSeq" id="XP_001226315.1">
    <property type="nucleotide sequence ID" value="XM_001226314.1"/>
</dbReference>
<dbReference type="OrthoDB" id="4177236at2759"/>
<dbReference type="VEuPathDB" id="FungiDB:CHGG_08388"/>
<feature type="domain" description="Aminoglycoside phosphotransferase" evidence="1">
    <location>
        <begin position="57"/>
        <end position="270"/>
    </location>
</feature>
<dbReference type="InterPro" id="IPR002575">
    <property type="entry name" value="Aminoglycoside_PTrfase"/>
</dbReference>
<accession>Q2GUG6</accession>
<dbReference type="SUPFAM" id="SSF56112">
    <property type="entry name" value="Protein kinase-like (PK-like)"/>
    <property type="match status" value="1"/>
</dbReference>
<protein>
    <recommendedName>
        <fullName evidence="1">Aminoglycoside phosphotransferase domain-containing protein</fullName>
    </recommendedName>
</protein>
<dbReference type="InParanoid" id="Q2GUG6"/>
<name>Q2GUG6_CHAGB</name>
<dbReference type="Gene3D" id="3.90.1200.10">
    <property type="match status" value="1"/>
</dbReference>
<dbReference type="GeneID" id="4394706"/>
<proteinExistence type="predicted"/>
<keyword evidence="3" id="KW-1185">Reference proteome</keyword>
<reference evidence="3" key="1">
    <citation type="journal article" date="2015" name="Genome Announc.">
        <title>Draft genome sequence of the cellulolytic fungus Chaetomium globosum.</title>
        <authorList>
            <person name="Cuomo C.A."/>
            <person name="Untereiner W.A."/>
            <person name="Ma L.-J."/>
            <person name="Grabherr M."/>
            <person name="Birren B.W."/>
        </authorList>
    </citation>
    <scope>NUCLEOTIDE SEQUENCE [LARGE SCALE GENOMIC DNA]</scope>
    <source>
        <strain evidence="3">ATCC 6205 / CBS 148.51 / DSM 1962 / NBRC 6347 / NRRL 1970</strain>
    </source>
</reference>
<evidence type="ECO:0000313" key="2">
    <source>
        <dbReference type="EMBL" id="EAQ84374.1"/>
    </source>
</evidence>
<dbReference type="CDD" id="cd05120">
    <property type="entry name" value="APH_ChoK_like"/>
    <property type="match status" value="1"/>
</dbReference>
<dbReference type="InterPro" id="IPR011009">
    <property type="entry name" value="Kinase-like_dom_sf"/>
</dbReference>
<dbReference type="PANTHER" id="PTHR21310:SF48">
    <property type="entry name" value="AMINOGLYCOSIDE PHOSPHOTRANSFERASE DOMAIN-CONTAINING PROTEIN"/>
    <property type="match status" value="1"/>
</dbReference>
<organism evidence="2 3">
    <name type="scientific">Chaetomium globosum (strain ATCC 6205 / CBS 148.51 / DSM 1962 / NBRC 6347 / NRRL 1970)</name>
    <name type="common">Soil fungus</name>
    <dbReference type="NCBI Taxonomy" id="306901"/>
    <lineage>
        <taxon>Eukaryota</taxon>
        <taxon>Fungi</taxon>
        <taxon>Dikarya</taxon>
        <taxon>Ascomycota</taxon>
        <taxon>Pezizomycotina</taxon>
        <taxon>Sordariomycetes</taxon>
        <taxon>Sordariomycetidae</taxon>
        <taxon>Sordariales</taxon>
        <taxon>Chaetomiaceae</taxon>
        <taxon>Chaetomium</taxon>
    </lineage>
</organism>
<dbReference type="EMBL" id="CH408034">
    <property type="protein sequence ID" value="EAQ84374.1"/>
    <property type="molecule type" value="Genomic_DNA"/>
</dbReference>
<gene>
    <name evidence="2" type="ORF">CHGG_08388</name>
</gene>
<evidence type="ECO:0000259" key="1">
    <source>
        <dbReference type="Pfam" id="PF01636"/>
    </source>
</evidence>
<dbReference type="Proteomes" id="UP000001056">
    <property type="component" value="Unassembled WGS sequence"/>
</dbReference>
<dbReference type="eggNOG" id="ENOG502SN24">
    <property type="taxonomic scope" value="Eukaryota"/>
</dbReference>
<dbReference type="OMA" id="HGDCQRK"/>
<dbReference type="Pfam" id="PF01636">
    <property type="entry name" value="APH"/>
    <property type="match status" value="1"/>
</dbReference>
<dbReference type="HOGENOM" id="CLU_021768_5_1_1"/>
<evidence type="ECO:0000313" key="3">
    <source>
        <dbReference type="Proteomes" id="UP000001056"/>
    </source>
</evidence>